<evidence type="ECO:0000313" key="4">
    <source>
        <dbReference type="Proteomes" id="UP000077315"/>
    </source>
</evidence>
<sequence length="909" mass="103765">MSDFRQSDSLTPRPRKPQIQRRRSKGAILQKDTLNQQGFPTSQVPKRTILSPGEKSQKIPVKNMPETQDVLKRPTAQSQETFSIVVLSEHTQNRPLIKLPIPKITQPLMDDSLGRSSSSTDVEDSDDSDVKDVDELILDLARGLDDNEIIRPRLSQAPKNSKRPTNIKLPDTAFAYPATELFSPGAHFLKSAAVDQRVGHGKQPNPLSEQDQDVPITNVRLTGNTIISDPLLSPMVDLNNDTNKAKYNWSTTNRAKNDKTPLATSADVSPLEKEARPRRSTIDGALPTLPKTYEPFSLRPPPQILKSRRASRNGPPVAEKTNFNTTRRERAGSRSQGTNTDPKNNSSSAVSPRFMALRKLSEAGMLPCLSSLAKGVHTSENYEIFQNQLLQRIDEAIETQVQSNIRQILWKASESHMDARRFWEDQKNEMFEFGASLVKRLEAHTNAIKSGRRSSKTENGDSTSSQELEILRKQQIDLENEVNIYRMKQIGLQRQIFEMDLVKERNSELEKQYDWIRERNAELESHHADTRIHLNRISVLEAQIVSLNQARTTLIQIDGDKSKLDEIVSRNLVLEAKAAEHVESNKVLTNRIAELEAEASKNQTELNRLSSRNQQLETELECHQKELEAIQARCEKFEKDDGTSKDEHEKLENGDNFNKRNSQEHTKSKEWADVMASEDERKKREMLEKEISEEATLIWFERYQEIVTKYDDIYSRYEKLKNSQKASGEKTLKENGMEKMKGRLLALEDENKSLRQIERVNRIQMNYMQQELDQLHRRTVESHPKPRKAPAKTQEEPQNQPRKDRTSKISRQKRQQGDKSSPRSSPLPNLQIPQPGPVATCPELHDKKEDNGDPKYVADDGLLTFTTEINGQLSQYTIRLPQGTSQSNTKNSSSKQRPKSHTPFSEIIR</sequence>
<evidence type="ECO:0000256" key="1">
    <source>
        <dbReference type="SAM" id="Coils"/>
    </source>
</evidence>
<feature type="compositionally biased region" description="Basic and acidic residues" evidence="2">
    <location>
        <begin position="270"/>
        <end position="281"/>
    </location>
</feature>
<keyword evidence="1" id="KW-0175">Coiled coil</keyword>
<feature type="region of interest" description="Disordered" evidence="2">
    <location>
        <begin position="876"/>
        <end position="909"/>
    </location>
</feature>
<gene>
    <name evidence="3" type="ORF">PHYBLDRAFT_79349</name>
</gene>
<evidence type="ECO:0000256" key="2">
    <source>
        <dbReference type="SAM" id="MobiDB-lite"/>
    </source>
</evidence>
<dbReference type="OrthoDB" id="2256928at2759"/>
<protein>
    <submittedName>
        <fullName evidence="3">Uncharacterized protein</fullName>
    </submittedName>
</protein>
<dbReference type="Proteomes" id="UP000077315">
    <property type="component" value="Unassembled WGS sequence"/>
</dbReference>
<organism evidence="3 4">
    <name type="scientific">Phycomyces blakesleeanus (strain ATCC 8743b / DSM 1359 / FGSC 10004 / NBRC 33097 / NRRL 1555)</name>
    <dbReference type="NCBI Taxonomy" id="763407"/>
    <lineage>
        <taxon>Eukaryota</taxon>
        <taxon>Fungi</taxon>
        <taxon>Fungi incertae sedis</taxon>
        <taxon>Mucoromycota</taxon>
        <taxon>Mucoromycotina</taxon>
        <taxon>Mucoromycetes</taxon>
        <taxon>Mucorales</taxon>
        <taxon>Phycomycetaceae</taxon>
        <taxon>Phycomyces</taxon>
    </lineage>
</organism>
<feature type="region of interest" description="Disordered" evidence="2">
    <location>
        <begin position="106"/>
        <end position="130"/>
    </location>
</feature>
<feature type="coiled-coil region" evidence="1">
    <location>
        <begin position="468"/>
        <end position="526"/>
    </location>
</feature>
<dbReference type="InParanoid" id="A0A162ZNF3"/>
<feature type="compositionally biased region" description="Basic and acidic residues" evidence="2">
    <location>
        <begin position="843"/>
        <end position="856"/>
    </location>
</feature>
<feature type="region of interest" description="Disordered" evidence="2">
    <location>
        <begin position="1"/>
        <end position="75"/>
    </location>
</feature>
<keyword evidence="4" id="KW-1185">Reference proteome</keyword>
<proteinExistence type="predicted"/>
<dbReference type="VEuPathDB" id="FungiDB:PHYBLDRAFT_79349"/>
<feature type="region of interest" description="Disordered" evidence="2">
    <location>
        <begin position="249"/>
        <end position="351"/>
    </location>
</feature>
<dbReference type="EMBL" id="KV440996">
    <property type="protein sequence ID" value="OAD68021.1"/>
    <property type="molecule type" value="Genomic_DNA"/>
</dbReference>
<feature type="compositionally biased region" description="Low complexity" evidence="2">
    <location>
        <begin position="884"/>
        <end position="895"/>
    </location>
</feature>
<accession>A0A162ZNF3</accession>
<name>A0A162ZNF3_PHYB8</name>
<feature type="compositionally biased region" description="Polar residues" evidence="2">
    <location>
        <begin position="333"/>
        <end position="350"/>
    </location>
</feature>
<dbReference type="AlphaFoldDB" id="A0A162ZNF3"/>
<feature type="region of interest" description="Disordered" evidence="2">
    <location>
        <begin position="780"/>
        <end position="856"/>
    </location>
</feature>
<evidence type="ECO:0000313" key="3">
    <source>
        <dbReference type="EMBL" id="OAD68021.1"/>
    </source>
</evidence>
<feature type="compositionally biased region" description="Basic residues" evidence="2">
    <location>
        <begin position="13"/>
        <end position="25"/>
    </location>
</feature>
<feature type="compositionally biased region" description="Polar residues" evidence="2">
    <location>
        <begin position="822"/>
        <end position="832"/>
    </location>
</feature>
<reference evidence="4" key="1">
    <citation type="submission" date="2015-06" db="EMBL/GenBank/DDBJ databases">
        <title>Expansion of signal transduction pathways in fungi by whole-genome duplication.</title>
        <authorList>
            <consortium name="DOE Joint Genome Institute"/>
            <person name="Corrochano L.M."/>
            <person name="Kuo A."/>
            <person name="Marcet-Houben M."/>
            <person name="Polaino S."/>
            <person name="Salamov A."/>
            <person name="Villalobos J.M."/>
            <person name="Alvarez M.I."/>
            <person name="Avalos J."/>
            <person name="Benito E.P."/>
            <person name="Benoit I."/>
            <person name="Burger G."/>
            <person name="Camino L.P."/>
            <person name="Canovas D."/>
            <person name="Cerda-Olmedo E."/>
            <person name="Cheng J.-F."/>
            <person name="Dominguez A."/>
            <person name="Elias M."/>
            <person name="Eslava A.P."/>
            <person name="Glaser F."/>
            <person name="Grimwood J."/>
            <person name="Gutierrez G."/>
            <person name="Heitman J."/>
            <person name="Henrissat B."/>
            <person name="Iturriaga E.A."/>
            <person name="Lang B.F."/>
            <person name="Lavin J.L."/>
            <person name="Lee S."/>
            <person name="Li W."/>
            <person name="Lindquist E."/>
            <person name="Lopez-Garcia S."/>
            <person name="Luque E.M."/>
            <person name="Marcos A.T."/>
            <person name="Martin J."/>
            <person name="McCluskey K."/>
            <person name="Medina H.R."/>
            <person name="Miralles-Duran A."/>
            <person name="Miyazaki A."/>
            <person name="Munoz-Torres E."/>
            <person name="Oguiza J.A."/>
            <person name="Ohm R."/>
            <person name="Olmedo M."/>
            <person name="Orejas M."/>
            <person name="Ortiz-Castellanos L."/>
            <person name="Pisabarro A.G."/>
            <person name="Rodriguez-Romero J."/>
            <person name="Ruiz-Herrera J."/>
            <person name="Ruiz-Vazquez R."/>
            <person name="Sanz C."/>
            <person name="Schackwitz W."/>
            <person name="Schmutz J."/>
            <person name="Shahriari M."/>
            <person name="Shelest E."/>
            <person name="Silva-Franco F."/>
            <person name="Soanes D."/>
            <person name="Syed K."/>
            <person name="Tagua V.G."/>
            <person name="Talbot N.J."/>
            <person name="Thon M."/>
            <person name="De vries R.P."/>
            <person name="Wiebenga A."/>
            <person name="Yadav J.S."/>
            <person name="Braun E.L."/>
            <person name="Baker S."/>
            <person name="Garre V."/>
            <person name="Horwitz B."/>
            <person name="Torres-Martinez S."/>
            <person name="Idnurm A."/>
            <person name="Herrera-Estrella A."/>
            <person name="Gabaldon T."/>
            <person name="Grigoriev I.V."/>
        </authorList>
    </citation>
    <scope>NUCLEOTIDE SEQUENCE [LARGE SCALE GENOMIC DNA]</scope>
    <source>
        <strain evidence="4">NRRL 1555(-)</strain>
    </source>
</reference>
<feature type="compositionally biased region" description="Polar residues" evidence="2">
    <location>
        <begin position="32"/>
        <end position="45"/>
    </location>
</feature>
<feature type="region of interest" description="Disordered" evidence="2">
    <location>
        <begin position="638"/>
        <end position="676"/>
    </location>
</feature>
<dbReference type="GeneID" id="29004360"/>
<dbReference type="RefSeq" id="XP_018286061.1">
    <property type="nucleotide sequence ID" value="XM_018443455.1"/>
</dbReference>